<dbReference type="RefSeq" id="WP_142555815.1">
    <property type="nucleotide sequence ID" value="NZ_VIFX01000066.1"/>
</dbReference>
<dbReference type="InterPro" id="IPR013216">
    <property type="entry name" value="Methyltransf_11"/>
</dbReference>
<keyword evidence="3" id="KW-1185">Reference proteome</keyword>
<dbReference type="Proteomes" id="UP000315759">
    <property type="component" value="Unassembled WGS sequence"/>
</dbReference>
<proteinExistence type="predicted"/>
<dbReference type="PANTHER" id="PTHR43861">
    <property type="entry name" value="TRANS-ACONITATE 2-METHYLTRANSFERASE-RELATED"/>
    <property type="match status" value="1"/>
</dbReference>
<dbReference type="SUPFAM" id="SSF53335">
    <property type="entry name" value="S-adenosyl-L-methionine-dependent methyltransferases"/>
    <property type="match status" value="1"/>
</dbReference>
<dbReference type="CDD" id="cd02440">
    <property type="entry name" value="AdoMet_MTases"/>
    <property type="match status" value="1"/>
</dbReference>
<dbReference type="EMBL" id="VIFX01000066">
    <property type="protein sequence ID" value="TQR82616.1"/>
    <property type="molecule type" value="Genomic_DNA"/>
</dbReference>
<organism evidence="2 3">
    <name type="scientific">Mycolicibacterium hodleri</name>
    <dbReference type="NCBI Taxonomy" id="49897"/>
    <lineage>
        <taxon>Bacteria</taxon>
        <taxon>Bacillati</taxon>
        <taxon>Actinomycetota</taxon>
        <taxon>Actinomycetes</taxon>
        <taxon>Mycobacteriales</taxon>
        <taxon>Mycobacteriaceae</taxon>
        <taxon>Mycolicibacterium</taxon>
    </lineage>
</organism>
<sequence length="239" mass="25464">MEDDWDGIAEWYAELVRGGSAMHRFSRDILLKALPVNVIGLDVLDVGCGEGIVSRGLAGLGARVVGVDPTRALVAHAEAAERANPTGAVYRVDDGSSLQTVPDDSVDGVTAALSMNNIADLDAALKSVRRVLRPGGFLVFTVPHPCFEAPATETISTPGGVRRAVGDYFAEGLWRSTHPHSVRRAGNYHRTISTYVTAVLGLGFVLRSLDEPAPSDEVRAEAPHRLGLPPFLVISATFQ</sequence>
<dbReference type="Gene3D" id="3.40.50.150">
    <property type="entry name" value="Vaccinia Virus protein VP39"/>
    <property type="match status" value="1"/>
</dbReference>
<name>A0A544VRK3_9MYCO</name>
<dbReference type="GO" id="GO:0008757">
    <property type="term" value="F:S-adenosylmethionine-dependent methyltransferase activity"/>
    <property type="evidence" value="ECO:0007669"/>
    <property type="project" value="InterPro"/>
</dbReference>
<dbReference type="InterPro" id="IPR029063">
    <property type="entry name" value="SAM-dependent_MTases_sf"/>
</dbReference>
<feature type="domain" description="Methyltransferase type 11" evidence="1">
    <location>
        <begin position="44"/>
        <end position="140"/>
    </location>
</feature>
<accession>A0A544VRK3</accession>
<gene>
    <name evidence="2" type="ORF">D8S82_31245</name>
</gene>
<protein>
    <submittedName>
        <fullName evidence="2">Class I SAM-dependent methyltransferase</fullName>
    </submittedName>
</protein>
<comment type="caution">
    <text evidence="2">The sequence shown here is derived from an EMBL/GenBank/DDBJ whole genome shotgun (WGS) entry which is preliminary data.</text>
</comment>
<reference evidence="2 3" key="1">
    <citation type="submission" date="2018-10" db="EMBL/GenBank/DDBJ databases">
        <title>Draft genome of Mycobacterium hodleri strain B.</title>
        <authorList>
            <person name="Amande T.J."/>
            <person name="Mcgenity T.J."/>
        </authorList>
    </citation>
    <scope>NUCLEOTIDE SEQUENCE [LARGE SCALE GENOMIC DNA]</scope>
    <source>
        <strain evidence="2 3">B</strain>
    </source>
</reference>
<dbReference type="AlphaFoldDB" id="A0A544VRK3"/>
<dbReference type="Pfam" id="PF08241">
    <property type="entry name" value="Methyltransf_11"/>
    <property type="match status" value="1"/>
</dbReference>
<evidence type="ECO:0000313" key="2">
    <source>
        <dbReference type="EMBL" id="TQR82616.1"/>
    </source>
</evidence>
<keyword evidence="2" id="KW-0808">Transferase</keyword>
<evidence type="ECO:0000259" key="1">
    <source>
        <dbReference type="Pfam" id="PF08241"/>
    </source>
</evidence>
<dbReference type="GO" id="GO:0032259">
    <property type="term" value="P:methylation"/>
    <property type="evidence" value="ECO:0007669"/>
    <property type="project" value="UniProtKB-KW"/>
</dbReference>
<keyword evidence="2" id="KW-0489">Methyltransferase</keyword>
<evidence type="ECO:0000313" key="3">
    <source>
        <dbReference type="Proteomes" id="UP000315759"/>
    </source>
</evidence>